<dbReference type="EMBL" id="JARVKF010000415">
    <property type="protein sequence ID" value="KAK9415514.1"/>
    <property type="molecule type" value="Genomic_DNA"/>
</dbReference>
<keyword evidence="1" id="KW-0732">Signal</keyword>
<gene>
    <name evidence="3" type="ORF">SUNI508_10354</name>
</gene>
<keyword evidence="4" id="KW-1185">Reference proteome</keyword>
<sequence>MITPLISLAIAGVASATPLSSRQVVPHYPPTQSSTGFRLIANVTDPSEDFTPPVDNWVFNAIHVGAGFNDAVLLPDGTDSGRIFYVNGTAEDVYYYRGSTLTDGGTPPFPYGIYVASEDQTDADGFHDVSVNVGSGTTGVQLTRFPDVYPTLTGAGQGTYVACNQTVPYYQKNYITVRWTYDTIDPDTSLNVHQIPEGCVAINLIPECATLNDLPEGSLASHEFAATSVCYDDVSAIDWTQYGP</sequence>
<accession>A0ABR2UMD7</accession>
<evidence type="ECO:0000313" key="3">
    <source>
        <dbReference type="EMBL" id="KAK9415514.1"/>
    </source>
</evidence>
<proteinExistence type="predicted"/>
<evidence type="ECO:0000259" key="2">
    <source>
        <dbReference type="Pfam" id="PF25484"/>
    </source>
</evidence>
<feature type="signal peptide" evidence="1">
    <location>
        <begin position="1"/>
        <end position="16"/>
    </location>
</feature>
<reference evidence="3 4" key="1">
    <citation type="journal article" date="2024" name="J. Plant Pathol.">
        <title>Sequence and assembly of the genome of Seiridium unicorne, isolate CBS 538.82, causal agent of cypress canker disease.</title>
        <authorList>
            <person name="Scali E."/>
            <person name="Rocca G.D."/>
            <person name="Danti R."/>
            <person name="Garbelotto M."/>
            <person name="Barberini S."/>
            <person name="Baroncelli R."/>
            <person name="Emiliani G."/>
        </authorList>
    </citation>
    <scope>NUCLEOTIDE SEQUENCE [LARGE SCALE GENOMIC DNA]</scope>
    <source>
        <strain evidence="3 4">BM-138-508</strain>
    </source>
</reference>
<evidence type="ECO:0000256" key="1">
    <source>
        <dbReference type="SAM" id="SignalP"/>
    </source>
</evidence>
<dbReference type="InterPro" id="IPR057229">
    <property type="entry name" value="DUF7907"/>
</dbReference>
<protein>
    <recommendedName>
        <fullName evidence="2">DUF7907 domain-containing protein</fullName>
    </recommendedName>
</protein>
<dbReference type="Proteomes" id="UP001408356">
    <property type="component" value="Unassembled WGS sequence"/>
</dbReference>
<feature type="domain" description="DUF7907" evidence="2">
    <location>
        <begin position="34"/>
        <end position="208"/>
    </location>
</feature>
<comment type="caution">
    <text evidence="3">The sequence shown here is derived from an EMBL/GenBank/DDBJ whole genome shotgun (WGS) entry which is preliminary data.</text>
</comment>
<dbReference type="Pfam" id="PF25484">
    <property type="entry name" value="DUF7907"/>
    <property type="match status" value="1"/>
</dbReference>
<feature type="chain" id="PRO_5046498937" description="DUF7907 domain-containing protein" evidence="1">
    <location>
        <begin position="17"/>
        <end position="244"/>
    </location>
</feature>
<organism evidence="3 4">
    <name type="scientific">Seiridium unicorne</name>
    <dbReference type="NCBI Taxonomy" id="138068"/>
    <lineage>
        <taxon>Eukaryota</taxon>
        <taxon>Fungi</taxon>
        <taxon>Dikarya</taxon>
        <taxon>Ascomycota</taxon>
        <taxon>Pezizomycotina</taxon>
        <taxon>Sordariomycetes</taxon>
        <taxon>Xylariomycetidae</taxon>
        <taxon>Amphisphaeriales</taxon>
        <taxon>Sporocadaceae</taxon>
        <taxon>Seiridium</taxon>
    </lineage>
</organism>
<name>A0ABR2UMD7_9PEZI</name>
<evidence type="ECO:0000313" key="4">
    <source>
        <dbReference type="Proteomes" id="UP001408356"/>
    </source>
</evidence>